<name>A0AAE9VNN1_9GAMM</name>
<dbReference type="InterPro" id="IPR001623">
    <property type="entry name" value="DnaJ_domain"/>
</dbReference>
<sequence>MLIAHIPGALLGLLIGNIIDRNLAIKSWADLRTRLPVRAQPQLNAEQVLFMLLGHLAKSTGRVSAAHIQSARAEMQRLQLSAAAQKRAIAAFTQGKDCALTDLRSALRSHYAADKAEQLLTAGWRIAYAQGLATAKQRRILQRCADWLNYPAASFSRLEAQLMPTRLRPNSAGNELEAALQLLGVTRSTSLAQVKQAYRRKVSVHHPDKLMGAGAPPAQLRAATEKTRALHQAYALVRKHLQG</sequence>
<proteinExistence type="predicted"/>
<dbReference type="CDD" id="cd06257">
    <property type="entry name" value="DnaJ"/>
    <property type="match status" value="1"/>
</dbReference>
<evidence type="ECO:0000256" key="1">
    <source>
        <dbReference type="ARBA" id="ARBA00023186"/>
    </source>
</evidence>
<dbReference type="SUPFAM" id="SSF46565">
    <property type="entry name" value="Chaperone J-domain"/>
    <property type="match status" value="1"/>
</dbReference>
<dbReference type="InterPro" id="IPR036869">
    <property type="entry name" value="J_dom_sf"/>
</dbReference>
<evidence type="ECO:0000313" key="4">
    <source>
        <dbReference type="Proteomes" id="UP001212189"/>
    </source>
</evidence>
<dbReference type="EMBL" id="CP114976">
    <property type="protein sequence ID" value="WBE25455.1"/>
    <property type="molecule type" value="Genomic_DNA"/>
</dbReference>
<dbReference type="PRINTS" id="PR00625">
    <property type="entry name" value="JDOMAIN"/>
</dbReference>
<dbReference type="SUPFAM" id="SSF158682">
    <property type="entry name" value="TerB-like"/>
    <property type="match status" value="1"/>
</dbReference>
<dbReference type="InterPro" id="IPR029024">
    <property type="entry name" value="TerB-like"/>
</dbReference>
<evidence type="ECO:0000313" key="3">
    <source>
        <dbReference type="EMBL" id="WBE25455.1"/>
    </source>
</evidence>
<gene>
    <name evidence="3" type="ORF">O6P33_00995</name>
</gene>
<dbReference type="Gene3D" id="1.10.287.110">
    <property type="entry name" value="DnaJ domain"/>
    <property type="match status" value="1"/>
</dbReference>
<organism evidence="3 4">
    <name type="scientific">Denitrificimonas caeni</name>
    <dbReference type="NCBI Taxonomy" id="521720"/>
    <lineage>
        <taxon>Bacteria</taxon>
        <taxon>Pseudomonadati</taxon>
        <taxon>Pseudomonadota</taxon>
        <taxon>Gammaproteobacteria</taxon>
        <taxon>Pseudomonadales</taxon>
        <taxon>Pseudomonadaceae</taxon>
        <taxon>Denitrificimonas</taxon>
    </lineage>
</organism>
<dbReference type="PROSITE" id="PS50076">
    <property type="entry name" value="DNAJ_2"/>
    <property type="match status" value="1"/>
</dbReference>
<protein>
    <submittedName>
        <fullName evidence="3">TerB family tellurite resistance protein</fullName>
    </submittedName>
</protein>
<reference evidence="3 4" key="1">
    <citation type="submission" date="2022-12" db="EMBL/GenBank/DDBJ databases">
        <title>Coexistence and Characterization of a Novel Tigecycline Resistance gene tet(X) variant and blaNDM-1 in a Pseudomonas caeni Isolate of Chicken Origin.</title>
        <authorList>
            <person name="Lu X."/>
            <person name="Zhang L."/>
            <person name="Li R."/>
            <person name="Wang Z."/>
        </authorList>
    </citation>
    <scope>NUCLEOTIDE SEQUENCE [LARGE SCALE GENOMIC DNA]</scope>
    <source>
        <strain evidence="3 4">CE14</strain>
    </source>
</reference>
<keyword evidence="1" id="KW-0143">Chaperone</keyword>
<dbReference type="SMART" id="SM00271">
    <property type="entry name" value="DnaJ"/>
    <property type="match status" value="1"/>
</dbReference>
<dbReference type="KEGG" id="dce:O6P33_00995"/>
<feature type="domain" description="J" evidence="2">
    <location>
        <begin position="178"/>
        <end position="242"/>
    </location>
</feature>
<evidence type="ECO:0000259" key="2">
    <source>
        <dbReference type="PROSITE" id="PS50076"/>
    </source>
</evidence>
<dbReference type="InterPro" id="IPR007791">
    <property type="entry name" value="DjlA_N"/>
</dbReference>
<keyword evidence="4" id="KW-1185">Reference proteome</keyword>
<dbReference type="Pfam" id="PF05099">
    <property type="entry name" value="TerB"/>
    <property type="match status" value="1"/>
</dbReference>
<dbReference type="AlphaFoldDB" id="A0AAE9VNN1"/>
<dbReference type="Proteomes" id="UP001212189">
    <property type="component" value="Chromosome"/>
</dbReference>
<dbReference type="RefSeq" id="WP_269818396.1">
    <property type="nucleotide sequence ID" value="NZ_CP114976.1"/>
</dbReference>
<dbReference type="Gene3D" id="1.10.3680.10">
    <property type="entry name" value="TerB-like"/>
    <property type="match status" value="1"/>
</dbReference>
<accession>A0AAE9VNN1</accession>